<evidence type="ECO:0000313" key="3">
    <source>
        <dbReference type="EMBL" id="GMN30434.1"/>
    </source>
</evidence>
<dbReference type="InterPro" id="IPR049481">
    <property type="entry name" value="SMN_G2-BD"/>
</dbReference>
<protein>
    <recommendedName>
        <fullName evidence="2">Survival Motor Neuron Gemin2-binding domain-containing protein</fullName>
    </recommendedName>
</protein>
<keyword evidence="4" id="KW-1185">Reference proteome</keyword>
<feature type="domain" description="Survival Motor Neuron Gemin2-binding" evidence="2">
    <location>
        <begin position="1"/>
        <end position="29"/>
    </location>
</feature>
<feature type="region of interest" description="Disordered" evidence="1">
    <location>
        <begin position="254"/>
        <end position="280"/>
    </location>
</feature>
<feature type="region of interest" description="Disordered" evidence="1">
    <location>
        <begin position="28"/>
        <end position="92"/>
    </location>
</feature>
<organism evidence="3 4">
    <name type="scientific">Ficus carica</name>
    <name type="common">Common fig</name>
    <dbReference type="NCBI Taxonomy" id="3494"/>
    <lineage>
        <taxon>Eukaryota</taxon>
        <taxon>Viridiplantae</taxon>
        <taxon>Streptophyta</taxon>
        <taxon>Embryophyta</taxon>
        <taxon>Tracheophyta</taxon>
        <taxon>Spermatophyta</taxon>
        <taxon>Magnoliopsida</taxon>
        <taxon>eudicotyledons</taxon>
        <taxon>Gunneridae</taxon>
        <taxon>Pentapetalae</taxon>
        <taxon>rosids</taxon>
        <taxon>fabids</taxon>
        <taxon>Rosales</taxon>
        <taxon>Moraceae</taxon>
        <taxon>Ficeae</taxon>
        <taxon>Ficus</taxon>
    </lineage>
</organism>
<name>A0AA87Z5A6_FICCA</name>
<gene>
    <name evidence="3" type="ORF">TIFTF001_002796</name>
</gene>
<dbReference type="Proteomes" id="UP001187192">
    <property type="component" value="Unassembled WGS sequence"/>
</dbReference>
<accession>A0AA87Z5A6</accession>
<feature type="compositionally biased region" description="Basic and acidic residues" evidence="1">
    <location>
        <begin position="59"/>
        <end position="70"/>
    </location>
</feature>
<sequence>MAEQGDLWDDSALLSAFDDAISKYKIMHSKKAGDVSNDRTEAPRSSGDHPVSGVDDQQEAARQEGADAKSDLPSSTITEVGEGSNPSLVKENPSIYPHVLESYTEVAQDAQKSYSYNRGAEDYNQLLNQYYEVEQKRQQIIEQLHQYGSWNYQCSGDVSGSGMQWANSSTIQEHPLPVSQAYNQTTFSSCCPYASQCFAAPCSVPTCFFGGSCAGKSCPDVCEATDPRKSSPQEDSKMVETAMGAAERVISSMRAKISGDSNSNEDITEKEKDKKEGEAVLSTSLETDFTEVLNAWYSAGFYTGKYLVEQSIAKKRQS</sequence>
<feature type="compositionally biased region" description="Basic and acidic residues" evidence="1">
    <location>
        <begin position="267"/>
        <end position="278"/>
    </location>
</feature>
<dbReference type="CDD" id="cd22851">
    <property type="entry name" value="SMN_N"/>
    <property type="match status" value="1"/>
</dbReference>
<evidence type="ECO:0000256" key="1">
    <source>
        <dbReference type="SAM" id="MobiDB-lite"/>
    </source>
</evidence>
<dbReference type="Pfam" id="PF20636">
    <property type="entry name" value="SMN_G2-BD"/>
    <property type="match status" value="1"/>
</dbReference>
<proteinExistence type="predicted"/>
<evidence type="ECO:0000259" key="2">
    <source>
        <dbReference type="Pfam" id="PF20636"/>
    </source>
</evidence>
<reference evidence="3" key="1">
    <citation type="submission" date="2023-07" db="EMBL/GenBank/DDBJ databases">
        <title>draft genome sequence of fig (Ficus carica).</title>
        <authorList>
            <person name="Takahashi T."/>
            <person name="Nishimura K."/>
        </authorList>
    </citation>
    <scope>NUCLEOTIDE SEQUENCE</scope>
</reference>
<dbReference type="EMBL" id="BTGU01000003">
    <property type="protein sequence ID" value="GMN30434.1"/>
    <property type="molecule type" value="Genomic_DNA"/>
</dbReference>
<feature type="compositionally biased region" description="Basic and acidic residues" evidence="1">
    <location>
        <begin position="31"/>
        <end position="42"/>
    </location>
</feature>
<comment type="caution">
    <text evidence="3">The sequence shown here is derived from an EMBL/GenBank/DDBJ whole genome shotgun (WGS) entry which is preliminary data.</text>
</comment>
<dbReference type="PANTHER" id="PTHR39267:SF1">
    <property type="entry name" value="SURVIVAL MOTOR NEURON PROTEIN"/>
    <property type="match status" value="1"/>
</dbReference>
<dbReference type="InterPro" id="IPR040424">
    <property type="entry name" value="Smn1"/>
</dbReference>
<dbReference type="PANTHER" id="PTHR39267">
    <property type="entry name" value="SURVIVAL MOTOR NEURON-LIKE PROTEIN 1"/>
    <property type="match status" value="1"/>
</dbReference>
<evidence type="ECO:0000313" key="4">
    <source>
        <dbReference type="Proteomes" id="UP001187192"/>
    </source>
</evidence>
<dbReference type="AlphaFoldDB" id="A0AA87Z5A6"/>